<evidence type="ECO:0000256" key="6">
    <source>
        <dbReference type="ARBA" id="ARBA00022692"/>
    </source>
</evidence>
<keyword evidence="16" id="KW-1185">Reference proteome</keyword>
<gene>
    <name evidence="15" type="ORF">QO010_001778</name>
</gene>
<feature type="transmembrane region" description="Helical" evidence="13">
    <location>
        <begin position="12"/>
        <end position="32"/>
    </location>
</feature>
<dbReference type="InterPro" id="IPR011577">
    <property type="entry name" value="Cyt_b561_bac/Ni-Hgenase"/>
</dbReference>
<evidence type="ECO:0000256" key="1">
    <source>
        <dbReference type="ARBA" id="ARBA00001970"/>
    </source>
</evidence>
<keyword evidence="6 13" id="KW-0812">Transmembrane</keyword>
<name>A0ABU0IPT1_9CAUL</name>
<feature type="domain" description="Cytochrome b561 bacterial/Ni-hydrogenase" evidence="14">
    <location>
        <begin position="10"/>
        <end position="178"/>
    </location>
</feature>
<evidence type="ECO:0000313" key="15">
    <source>
        <dbReference type="EMBL" id="MDQ0464007.1"/>
    </source>
</evidence>
<keyword evidence="9 13" id="KW-1133">Transmembrane helix</keyword>
<keyword evidence="8" id="KW-0249">Electron transport</keyword>
<evidence type="ECO:0000256" key="12">
    <source>
        <dbReference type="ARBA" id="ARBA00037975"/>
    </source>
</evidence>
<keyword evidence="4" id="KW-1003">Cell membrane</keyword>
<feature type="transmembrane region" description="Helical" evidence="13">
    <location>
        <begin position="83"/>
        <end position="104"/>
    </location>
</feature>
<evidence type="ECO:0000259" key="14">
    <source>
        <dbReference type="Pfam" id="PF01292"/>
    </source>
</evidence>
<dbReference type="SUPFAM" id="SSF81342">
    <property type="entry name" value="Transmembrane di-heme cytochromes"/>
    <property type="match status" value="1"/>
</dbReference>
<dbReference type="PANTHER" id="PTHR30529:SF7">
    <property type="entry name" value="CYTOCHROME B561 BACTERIAL_NI-HYDROGENASE DOMAIN-CONTAINING PROTEIN"/>
    <property type="match status" value="1"/>
</dbReference>
<evidence type="ECO:0000256" key="11">
    <source>
        <dbReference type="ARBA" id="ARBA00023136"/>
    </source>
</evidence>
<dbReference type="Pfam" id="PF01292">
    <property type="entry name" value="Ni_hydr_CYTB"/>
    <property type="match status" value="1"/>
</dbReference>
<dbReference type="RefSeq" id="WP_307348334.1">
    <property type="nucleotide sequence ID" value="NZ_JAUSVS010000002.1"/>
</dbReference>
<keyword evidence="5" id="KW-0349">Heme</keyword>
<evidence type="ECO:0000256" key="8">
    <source>
        <dbReference type="ARBA" id="ARBA00022982"/>
    </source>
</evidence>
<protein>
    <submittedName>
        <fullName evidence="15">Cytochrome b561</fullName>
    </submittedName>
</protein>
<feature type="transmembrane region" description="Helical" evidence="13">
    <location>
        <begin position="52"/>
        <end position="71"/>
    </location>
</feature>
<keyword evidence="11 13" id="KW-0472">Membrane</keyword>
<organism evidence="15 16">
    <name type="scientific">Caulobacter ginsengisoli</name>
    <dbReference type="NCBI Taxonomy" id="400775"/>
    <lineage>
        <taxon>Bacteria</taxon>
        <taxon>Pseudomonadati</taxon>
        <taxon>Pseudomonadota</taxon>
        <taxon>Alphaproteobacteria</taxon>
        <taxon>Caulobacterales</taxon>
        <taxon>Caulobacteraceae</taxon>
        <taxon>Caulobacter</taxon>
    </lineage>
</organism>
<proteinExistence type="inferred from homology"/>
<evidence type="ECO:0000256" key="7">
    <source>
        <dbReference type="ARBA" id="ARBA00022723"/>
    </source>
</evidence>
<dbReference type="PANTHER" id="PTHR30529">
    <property type="entry name" value="CYTOCHROME B561"/>
    <property type="match status" value="1"/>
</dbReference>
<comment type="caution">
    <text evidence="15">The sequence shown here is derived from an EMBL/GenBank/DDBJ whole genome shotgun (WGS) entry which is preliminary data.</text>
</comment>
<evidence type="ECO:0000256" key="3">
    <source>
        <dbReference type="ARBA" id="ARBA00022448"/>
    </source>
</evidence>
<dbReference type="Gene3D" id="1.20.950.20">
    <property type="entry name" value="Transmembrane di-heme cytochromes, Chain C"/>
    <property type="match status" value="1"/>
</dbReference>
<keyword evidence="3" id="KW-0813">Transport</keyword>
<sequence length="184" mass="20848">MSWRNTRTAYGWAAIALHWIAAAAVVTLYLLGERMEEAADRAQELAARQVHVSVGVLLFAFLVAQIFWNLSQARPEPLEKQRALRLVAGLVQILFLVMIALLLISGPAVIWSAARPIRVFDWFAIPSPFSSRVDWLHEAAEFVHEAAAKLFWPLIVLHVLGGLKHLVIDRDRTVQRMLWVRRAP</sequence>
<comment type="cofactor">
    <cofactor evidence="1">
        <name>heme b</name>
        <dbReference type="ChEBI" id="CHEBI:60344"/>
    </cofactor>
</comment>
<comment type="subcellular location">
    <subcellularLocation>
        <location evidence="2">Cell membrane</location>
        <topology evidence="2">Multi-pass membrane protein</topology>
    </subcellularLocation>
</comment>
<evidence type="ECO:0000256" key="5">
    <source>
        <dbReference type="ARBA" id="ARBA00022617"/>
    </source>
</evidence>
<evidence type="ECO:0000256" key="4">
    <source>
        <dbReference type="ARBA" id="ARBA00022475"/>
    </source>
</evidence>
<feature type="transmembrane region" description="Helical" evidence="13">
    <location>
        <begin position="150"/>
        <end position="168"/>
    </location>
</feature>
<evidence type="ECO:0000256" key="10">
    <source>
        <dbReference type="ARBA" id="ARBA00023004"/>
    </source>
</evidence>
<keyword evidence="10" id="KW-0408">Iron</keyword>
<evidence type="ECO:0000256" key="2">
    <source>
        <dbReference type="ARBA" id="ARBA00004651"/>
    </source>
</evidence>
<evidence type="ECO:0000313" key="16">
    <source>
        <dbReference type="Proteomes" id="UP001228905"/>
    </source>
</evidence>
<dbReference type="Proteomes" id="UP001228905">
    <property type="component" value="Unassembled WGS sequence"/>
</dbReference>
<keyword evidence="7" id="KW-0479">Metal-binding</keyword>
<dbReference type="InterPro" id="IPR016174">
    <property type="entry name" value="Di-haem_cyt_TM"/>
</dbReference>
<accession>A0ABU0IPT1</accession>
<comment type="similarity">
    <text evidence="12">Belongs to the cytochrome b561 family.</text>
</comment>
<dbReference type="EMBL" id="JAUSVS010000002">
    <property type="protein sequence ID" value="MDQ0464007.1"/>
    <property type="molecule type" value="Genomic_DNA"/>
</dbReference>
<evidence type="ECO:0000256" key="13">
    <source>
        <dbReference type="SAM" id="Phobius"/>
    </source>
</evidence>
<dbReference type="InterPro" id="IPR052168">
    <property type="entry name" value="Cytochrome_b561_oxidase"/>
</dbReference>
<reference evidence="15 16" key="1">
    <citation type="submission" date="2023-07" db="EMBL/GenBank/DDBJ databases">
        <title>Genomic Encyclopedia of Type Strains, Phase IV (KMG-IV): sequencing the most valuable type-strain genomes for metagenomic binning, comparative biology and taxonomic classification.</title>
        <authorList>
            <person name="Goeker M."/>
        </authorList>
    </citation>
    <scope>NUCLEOTIDE SEQUENCE [LARGE SCALE GENOMIC DNA]</scope>
    <source>
        <strain evidence="15 16">DSM 18695</strain>
    </source>
</reference>
<evidence type="ECO:0000256" key="9">
    <source>
        <dbReference type="ARBA" id="ARBA00022989"/>
    </source>
</evidence>